<keyword evidence="1" id="KW-1185">Reference proteome</keyword>
<accession>A0A1I7TTN9</accession>
<protein>
    <submittedName>
        <fullName evidence="2">SERPIN domain-containing protein</fullName>
    </submittedName>
</protein>
<proteinExistence type="predicted"/>
<dbReference type="WBParaSite" id="Csp11.Scaffold629.g11676.t1">
    <property type="protein sequence ID" value="Csp11.Scaffold629.g11676.t1"/>
    <property type="gene ID" value="Csp11.Scaffold629.g11676"/>
</dbReference>
<evidence type="ECO:0000313" key="1">
    <source>
        <dbReference type="Proteomes" id="UP000095282"/>
    </source>
</evidence>
<organism evidence="1 2">
    <name type="scientific">Caenorhabditis tropicalis</name>
    <dbReference type="NCBI Taxonomy" id="1561998"/>
    <lineage>
        <taxon>Eukaryota</taxon>
        <taxon>Metazoa</taxon>
        <taxon>Ecdysozoa</taxon>
        <taxon>Nematoda</taxon>
        <taxon>Chromadorea</taxon>
        <taxon>Rhabditida</taxon>
        <taxon>Rhabditina</taxon>
        <taxon>Rhabditomorpha</taxon>
        <taxon>Rhabditoidea</taxon>
        <taxon>Rhabditidae</taxon>
        <taxon>Peloderinae</taxon>
        <taxon>Caenorhabditis</taxon>
    </lineage>
</organism>
<sequence>MSNVAQEIRESGDSEKQMVPYLRLPHSILLALLMEELGVKGGFFADFIKPLLLKIKHESSGWPEPDMSDAEKKKYIDDILEHDGVRFVFKEDINTLINFFNDPKCKPSGMIEYGRCKVFISRTPKKVAAFDAQFSIGIITA</sequence>
<name>A0A1I7TTN9_9PELO</name>
<dbReference type="STRING" id="1561998.A0A1I7TTN9"/>
<dbReference type="AlphaFoldDB" id="A0A1I7TTN9"/>
<evidence type="ECO:0000313" key="2">
    <source>
        <dbReference type="WBParaSite" id="Csp11.Scaffold629.g11676.t1"/>
    </source>
</evidence>
<dbReference type="Proteomes" id="UP000095282">
    <property type="component" value="Unplaced"/>
</dbReference>
<reference evidence="2" key="1">
    <citation type="submission" date="2016-11" db="UniProtKB">
        <authorList>
            <consortium name="WormBaseParasite"/>
        </authorList>
    </citation>
    <scope>IDENTIFICATION</scope>
</reference>